<dbReference type="Proteomes" id="UP001420932">
    <property type="component" value="Unassembled WGS sequence"/>
</dbReference>
<evidence type="ECO:0000313" key="2">
    <source>
        <dbReference type="EMBL" id="KAK9170332.1"/>
    </source>
</evidence>
<proteinExistence type="predicted"/>
<organism evidence="2 3">
    <name type="scientific">Stephania yunnanensis</name>
    <dbReference type="NCBI Taxonomy" id="152371"/>
    <lineage>
        <taxon>Eukaryota</taxon>
        <taxon>Viridiplantae</taxon>
        <taxon>Streptophyta</taxon>
        <taxon>Embryophyta</taxon>
        <taxon>Tracheophyta</taxon>
        <taxon>Spermatophyta</taxon>
        <taxon>Magnoliopsida</taxon>
        <taxon>Ranunculales</taxon>
        <taxon>Menispermaceae</taxon>
        <taxon>Menispermoideae</taxon>
        <taxon>Cissampelideae</taxon>
        <taxon>Stephania</taxon>
    </lineage>
</organism>
<keyword evidence="1" id="KW-0812">Transmembrane</keyword>
<keyword evidence="1" id="KW-0472">Membrane</keyword>
<name>A0AAP0Q776_9MAGN</name>
<feature type="transmembrane region" description="Helical" evidence="1">
    <location>
        <begin position="57"/>
        <end position="84"/>
    </location>
</feature>
<accession>A0AAP0Q776</accession>
<keyword evidence="1" id="KW-1133">Transmembrane helix</keyword>
<dbReference type="EMBL" id="JBBNAF010000001">
    <property type="protein sequence ID" value="KAK9170332.1"/>
    <property type="molecule type" value="Genomic_DNA"/>
</dbReference>
<evidence type="ECO:0000256" key="1">
    <source>
        <dbReference type="SAM" id="Phobius"/>
    </source>
</evidence>
<sequence length="85" mass="9828">MKSLDNESAPRFCNSPKQRWLGFLALHQKRRSQLAIDASIDRDRPPLQRFSVCNAMVLMLVIWTRICNLFEIAVVLIACGLQWIL</sequence>
<gene>
    <name evidence="2" type="ORF">Syun_002472</name>
</gene>
<keyword evidence="3" id="KW-1185">Reference proteome</keyword>
<protein>
    <submittedName>
        <fullName evidence="2">Uncharacterized protein</fullName>
    </submittedName>
</protein>
<comment type="caution">
    <text evidence="2">The sequence shown here is derived from an EMBL/GenBank/DDBJ whole genome shotgun (WGS) entry which is preliminary data.</text>
</comment>
<dbReference type="AlphaFoldDB" id="A0AAP0Q776"/>
<evidence type="ECO:0000313" key="3">
    <source>
        <dbReference type="Proteomes" id="UP001420932"/>
    </source>
</evidence>
<reference evidence="2 3" key="1">
    <citation type="submission" date="2024-01" db="EMBL/GenBank/DDBJ databases">
        <title>Genome assemblies of Stephania.</title>
        <authorList>
            <person name="Yang L."/>
        </authorList>
    </citation>
    <scope>NUCLEOTIDE SEQUENCE [LARGE SCALE GENOMIC DNA]</scope>
    <source>
        <strain evidence="2">YNDBR</strain>
        <tissue evidence="2">Leaf</tissue>
    </source>
</reference>